<dbReference type="OrthoDB" id="163438at2759"/>
<feature type="domain" description="Nephrocystin 3-like N-terminal" evidence="6">
    <location>
        <begin position="392"/>
        <end position="553"/>
    </location>
</feature>
<dbReference type="InterPro" id="IPR054471">
    <property type="entry name" value="GPIID_WHD"/>
</dbReference>
<feature type="domain" description="GPI inositol-deacylase winged helix" evidence="4">
    <location>
        <begin position="662"/>
        <end position="752"/>
    </location>
</feature>
<evidence type="ECO:0000259" key="4">
    <source>
        <dbReference type="Pfam" id="PF22939"/>
    </source>
</evidence>
<feature type="repeat" description="ANK" evidence="2">
    <location>
        <begin position="930"/>
        <end position="962"/>
    </location>
</feature>
<keyword evidence="2" id="KW-0040">ANK repeat</keyword>
<dbReference type="InterPro" id="IPR055497">
    <property type="entry name" value="DUF7069"/>
</dbReference>
<dbReference type="Pfam" id="PF23239">
    <property type="entry name" value="DUF7069"/>
    <property type="match status" value="1"/>
</dbReference>
<dbReference type="PANTHER" id="PTHR46082">
    <property type="entry name" value="ATP/GTP-BINDING PROTEIN-RELATED"/>
    <property type="match status" value="1"/>
</dbReference>
<feature type="signal peptide" evidence="3">
    <location>
        <begin position="1"/>
        <end position="22"/>
    </location>
</feature>
<evidence type="ECO:0000313" key="7">
    <source>
        <dbReference type="EMBL" id="PTB38409.1"/>
    </source>
</evidence>
<dbReference type="InterPro" id="IPR027417">
    <property type="entry name" value="P-loop_NTPase"/>
</dbReference>
<protein>
    <submittedName>
        <fullName evidence="7">Uncharacterized protein</fullName>
    </submittedName>
</protein>
<dbReference type="InterPro" id="IPR056884">
    <property type="entry name" value="NPHP3-like_N"/>
</dbReference>
<dbReference type="GO" id="GO:0003824">
    <property type="term" value="F:catalytic activity"/>
    <property type="evidence" value="ECO:0007669"/>
    <property type="project" value="InterPro"/>
</dbReference>
<dbReference type="STRING" id="1042311.A0A2T3Z0R0"/>
<keyword evidence="8" id="KW-1185">Reference proteome</keyword>
<feature type="chain" id="PRO_5015661240" evidence="3">
    <location>
        <begin position="23"/>
        <end position="1031"/>
    </location>
</feature>
<dbReference type="InterPro" id="IPR036770">
    <property type="entry name" value="Ankyrin_rpt-contain_sf"/>
</dbReference>
<organism evidence="7 8">
    <name type="scientific">Trichoderma asperellum (strain ATCC 204424 / CBS 433.97 / NBRC 101777)</name>
    <dbReference type="NCBI Taxonomy" id="1042311"/>
    <lineage>
        <taxon>Eukaryota</taxon>
        <taxon>Fungi</taxon>
        <taxon>Dikarya</taxon>
        <taxon>Ascomycota</taxon>
        <taxon>Pezizomycotina</taxon>
        <taxon>Sordariomycetes</taxon>
        <taxon>Hypocreomycetidae</taxon>
        <taxon>Hypocreales</taxon>
        <taxon>Hypocreaceae</taxon>
        <taxon>Trichoderma</taxon>
    </lineage>
</organism>
<dbReference type="Gene3D" id="3.40.50.1580">
    <property type="entry name" value="Nucleoside phosphorylase domain"/>
    <property type="match status" value="1"/>
</dbReference>
<dbReference type="Pfam" id="PF22939">
    <property type="entry name" value="WHD_GPIID"/>
    <property type="match status" value="1"/>
</dbReference>
<sequence length="1031" mass="116562">MSDPHIYTVGWICALYIECVAAQAFLDDKHEQPEYLSPHDNNSYTLGRIGRHNVVIAVLPNGEYGISSAAGVAKDMLRSFPNIRIGLLVGIGGGAPSKKHDIRLGDVVVGISSNREGAVIQYDFGKAIQGEDFKETGFLNQAPTLLRTAVNNLRAGHELEGNRIQNAIDSVLAKRPRLQRNYKRPEASSDRLYQSLVVHSADGEADCSTVCGIDSSSLVKRRARNEDEDDPAIHYGLIASANTLMKDALVRDDLIARKDVLCFEMEAAGLVNHFPCIVIRGICDYSDSHKNKVWQRYAAMTAAAYTKDLLHYIAPNWINAERKISDTLSDLYEVTEEHRDIAKEQLQMQKDLAAERLSEQEKQCHQLFRLTSDHEDATYEWYKERIEERAENTCLWFLEHENFQKWMNQESGPLLVTADPGCGKSVLAKYLIDHKLPQSATICYFFFKDQDQNTSRQALCALLHQLFSQKPALIKHAMPQFARDGQGLSKSTMSLWEILRNATEDPEAGSVIVVIDALDECAESEFVDLIRKVKSQLNDSHLGSKLKYLLTCRPYEQITLQFHSLLKSFPDIRIPGEEESEAISQEVNCVITHRINQLSAQRNLTAEIKSHLTKRLQSISHRTYLWVFLIFKHLEQTVFKATEKGIESTIAALPSSINEAYERILNRSKESLTVQKILSIVLAARRPLTLPEMNIAINLVKASQTIYDLDLEDKELFKARIRSLCGLFISVHHDKIYFLHQTAREFLLAESLSPVIISPSLSWQHSITIRHAHTTLAELCVVYLDLLNSIDEPQKDMEEIRSNNSKYLDFLDYSAQNWNAHFYAADIADNAAILSSAIRICNPNSKSYSLWSQIIPRYRYDSPPENATELILASYYGLTAMARLCLEQGYNIETRSGNHTSLQWATFRKHKNIIMLLLEKGANIDVKTYNGETPLLHAVSEGHESIVGLLLEEGADIEVKDNIYQTTPLWRAASKGYEGIVKLLLEKGADIETKENISQTTPLWQAAVTKALLICCWLIKELILRQKIMSV</sequence>
<dbReference type="SUPFAM" id="SSF53167">
    <property type="entry name" value="Purine and uridine phosphorylases"/>
    <property type="match status" value="1"/>
</dbReference>
<name>A0A2T3Z0R0_TRIA4</name>
<feature type="repeat" description="ANK" evidence="2">
    <location>
        <begin position="964"/>
        <end position="996"/>
    </location>
</feature>
<dbReference type="Gene3D" id="1.25.40.20">
    <property type="entry name" value="Ankyrin repeat-containing domain"/>
    <property type="match status" value="1"/>
</dbReference>
<gene>
    <name evidence="7" type="ORF">M441DRAFT_39485</name>
</gene>
<dbReference type="Pfam" id="PF12796">
    <property type="entry name" value="Ank_2"/>
    <property type="match status" value="2"/>
</dbReference>
<dbReference type="SUPFAM" id="SSF52540">
    <property type="entry name" value="P-loop containing nucleoside triphosphate hydrolases"/>
    <property type="match status" value="2"/>
</dbReference>
<dbReference type="PRINTS" id="PR01415">
    <property type="entry name" value="ANKYRIN"/>
</dbReference>
<dbReference type="AlphaFoldDB" id="A0A2T3Z0R0"/>
<dbReference type="InterPro" id="IPR035994">
    <property type="entry name" value="Nucleoside_phosphorylase_sf"/>
</dbReference>
<evidence type="ECO:0000259" key="6">
    <source>
        <dbReference type="Pfam" id="PF24883"/>
    </source>
</evidence>
<dbReference type="InterPro" id="IPR053137">
    <property type="entry name" value="NLR-like"/>
</dbReference>
<dbReference type="PANTHER" id="PTHR46082:SF11">
    <property type="entry name" value="AAA+ ATPASE DOMAIN-CONTAINING PROTEIN-RELATED"/>
    <property type="match status" value="1"/>
</dbReference>
<feature type="repeat" description="ANK" evidence="2">
    <location>
        <begin position="897"/>
        <end position="929"/>
    </location>
</feature>
<accession>A0A2T3Z0R0</accession>
<dbReference type="InterPro" id="IPR002110">
    <property type="entry name" value="Ankyrin_rpt"/>
</dbReference>
<feature type="domain" description="DUF7069" evidence="5">
    <location>
        <begin position="583"/>
        <end position="649"/>
    </location>
</feature>
<reference evidence="7 8" key="1">
    <citation type="submission" date="2016-07" db="EMBL/GenBank/DDBJ databases">
        <title>Multiple horizontal gene transfer events from other fungi enriched the ability of initially mycotrophic Trichoderma (Ascomycota) to feed on dead plant biomass.</title>
        <authorList>
            <consortium name="DOE Joint Genome Institute"/>
            <person name="Aerts A."/>
            <person name="Atanasova L."/>
            <person name="Chenthamara K."/>
            <person name="Zhang J."/>
            <person name="Grujic M."/>
            <person name="Henrissat B."/>
            <person name="Kuo A."/>
            <person name="Salamov A."/>
            <person name="Lipzen A."/>
            <person name="Labutti K."/>
            <person name="Barry K."/>
            <person name="Miao Y."/>
            <person name="Rahimi M.J."/>
            <person name="Shen Q."/>
            <person name="Grigoriev I.V."/>
            <person name="Kubicek C.P."/>
            <person name="Druzhinina I.S."/>
        </authorList>
    </citation>
    <scope>NUCLEOTIDE SEQUENCE [LARGE SCALE GENOMIC DNA]</scope>
    <source>
        <strain evidence="7 8">CBS 433.97</strain>
    </source>
</reference>
<dbReference type="PROSITE" id="PS50297">
    <property type="entry name" value="ANK_REP_REGION"/>
    <property type="match status" value="3"/>
</dbReference>
<dbReference type="Proteomes" id="UP000240493">
    <property type="component" value="Unassembled WGS sequence"/>
</dbReference>
<evidence type="ECO:0000259" key="5">
    <source>
        <dbReference type="Pfam" id="PF23239"/>
    </source>
</evidence>
<dbReference type="Pfam" id="PF24883">
    <property type="entry name" value="NPHP3_N"/>
    <property type="match status" value="1"/>
</dbReference>
<dbReference type="Gene3D" id="3.40.50.300">
    <property type="entry name" value="P-loop containing nucleotide triphosphate hydrolases"/>
    <property type="match status" value="1"/>
</dbReference>
<dbReference type="SUPFAM" id="SSF48403">
    <property type="entry name" value="Ankyrin repeat"/>
    <property type="match status" value="1"/>
</dbReference>
<evidence type="ECO:0000256" key="3">
    <source>
        <dbReference type="SAM" id="SignalP"/>
    </source>
</evidence>
<evidence type="ECO:0000313" key="8">
    <source>
        <dbReference type="Proteomes" id="UP000240493"/>
    </source>
</evidence>
<evidence type="ECO:0000256" key="2">
    <source>
        <dbReference type="PROSITE-ProRule" id="PRU00023"/>
    </source>
</evidence>
<dbReference type="EMBL" id="KZ679266">
    <property type="protein sequence ID" value="PTB38409.1"/>
    <property type="molecule type" value="Genomic_DNA"/>
</dbReference>
<proteinExistence type="predicted"/>
<keyword evidence="1" id="KW-0677">Repeat</keyword>
<dbReference type="SMART" id="SM00248">
    <property type="entry name" value="ANK"/>
    <property type="match status" value="4"/>
</dbReference>
<dbReference type="PROSITE" id="PS50088">
    <property type="entry name" value="ANK_REPEAT"/>
    <property type="match status" value="3"/>
</dbReference>
<evidence type="ECO:0000256" key="1">
    <source>
        <dbReference type="ARBA" id="ARBA00022737"/>
    </source>
</evidence>
<dbReference type="GO" id="GO:0009116">
    <property type="term" value="P:nucleoside metabolic process"/>
    <property type="evidence" value="ECO:0007669"/>
    <property type="project" value="InterPro"/>
</dbReference>
<keyword evidence="3" id="KW-0732">Signal</keyword>